<evidence type="ECO:0000313" key="2">
    <source>
        <dbReference type="EMBL" id="PIN17658.1"/>
    </source>
</evidence>
<feature type="transmembrane region" description="Helical" evidence="1">
    <location>
        <begin position="69"/>
        <end position="90"/>
    </location>
</feature>
<proteinExistence type="predicted"/>
<evidence type="ECO:0000313" key="3">
    <source>
        <dbReference type="Proteomes" id="UP000231279"/>
    </source>
</evidence>
<dbReference type="OrthoDB" id="2126698at2759"/>
<organism evidence="2 3">
    <name type="scientific">Handroanthus impetiginosus</name>
    <dbReference type="NCBI Taxonomy" id="429701"/>
    <lineage>
        <taxon>Eukaryota</taxon>
        <taxon>Viridiplantae</taxon>
        <taxon>Streptophyta</taxon>
        <taxon>Embryophyta</taxon>
        <taxon>Tracheophyta</taxon>
        <taxon>Spermatophyta</taxon>
        <taxon>Magnoliopsida</taxon>
        <taxon>eudicotyledons</taxon>
        <taxon>Gunneridae</taxon>
        <taxon>Pentapetalae</taxon>
        <taxon>asterids</taxon>
        <taxon>lamiids</taxon>
        <taxon>Lamiales</taxon>
        <taxon>Bignoniaceae</taxon>
        <taxon>Crescentiina</taxon>
        <taxon>Tabebuia alliance</taxon>
        <taxon>Handroanthus</taxon>
    </lineage>
</organism>
<dbReference type="EMBL" id="NKXS01001626">
    <property type="protein sequence ID" value="PIN17658.1"/>
    <property type="molecule type" value="Genomic_DNA"/>
</dbReference>
<feature type="transmembrane region" description="Helical" evidence="1">
    <location>
        <begin position="34"/>
        <end position="57"/>
    </location>
</feature>
<sequence>MDSGATVKEGLLEERQHQKESFMKDFGLRNRRSYIWKLSGPAILAYMICQYSLGAITQTLTGQVGELELAAVSLEDSLIVGLLSGAMLVYTYKDRGLILLVTTCVLLPIYIFAPPILMFP</sequence>
<evidence type="ECO:0000256" key="1">
    <source>
        <dbReference type="SAM" id="Phobius"/>
    </source>
</evidence>
<comment type="caution">
    <text evidence="2">The sequence shown here is derived from an EMBL/GenBank/DDBJ whole genome shotgun (WGS) entry which is preliminary data.</text>
</comment>
<protein>
    <submittedName>
        <fullName evidence="2">Uncharacterized protein</fullName>
    </submittedName>
</protein>
<dbReference type="STRING" id="429701.A0A2G9HJF3"/>
<keyword evidence="1" id="KW-0812">Transmembrane</keyword>
<feature type="transmembrane region" description="Helical" evidence="1">
    <location>
        <begin position="97"/>
        <end position="117"/>
    </location>
</feature>
<name>A0A2G9HJF3_9LAMI</name>
<dbReference type="Proteomes" id="UP000231279">
    <property type="component" value="Unassembled WGS sequence"/>
</dbReference>
<accession>A0A2G9HJF3</accession>
<keyword evidence="1" id="KW-0472">Membrane</keyword>
<keyword evidence="1" id="KW-1133">Transmembrane helix</keyword>
<gene>
    <name evidence="2" type="ORF">CDL12_09691</name>
</gene>
<reference evidence="3" key="1">
    <citation type="journal article" date="2018" name="Gigascience">
        <title>Genome assembly of the Pink Ipe (Handroanthus impetiginosus, Bignoniaceae), a highly valued, ecologically keystone Neotropical timber forest tree.</title>
        <authorList>
            <person name="Silva-Junior O.B."/>
            <person name="Grattapaglia D."/>
            <person name="Novaes E."/>
            <person name="Collevatti R.G."/>
        </authorList>
    </citation>
    <scope>NUCLEOTIDE SEQUENCE [LARGE SCALE GENOMIC DNA]</scope>
    <source>
        <strain evidence="3">cv. UFG-1</strain>
    </source>
</reference>
<dbReference type="AlphaFoldDB" id="A0A2G9HJF3"/>
<keyword evidence="3" id="KW-1185">Reference proteome</keyword>